<dbReference type="SUPFAM" id="SSF50249">
    <property type="entry name" value="Nucleic acid-binding proteins"/>
    <property type="match status" value="1"/>
</dbReference>
<comment type="similarity">
    <text evidence="2 8">Belongs to the RecO family.</text>
</comment>
<keyword evidence="5 8" id="KW-0233">DNA recombination</keyword>
<keyword evidence="4 8" id="KW-0227">DNA damage</keyword>
<evidence type="ECO:0000256" key="3">
    <source>
        <dbReference type="ARBA" id="ARBA00021310"/>
    </source>
</evidence>
<evidence type="ECO:0000256" key="5">
    <source>
        <dbReference type="ARBA" id="ARBA00023172"/>
    </source>
</evidence>
<dbReference type="EMBL" id="JH611156">
    <property type="protein sequence ID" value="EJP71804.1"/>
    <property type="molecule type" value="Genomic_DNA"/>
</dbReference>
<dbReference type="GO" id="GO:0006302">
    <property type="term" value="P:double-strand break repair"/>
    <property type="evidence" value="ECO:0007669"/>
    <property type="project" value="TreeGrafter"/>
</dbReference>
<dbReference type="InterPro" id="IPR003717">
    <property type="entry name" value="RecO"/>
</dbReference>
<evidence type="ECO:0000256" key="4">
    <source>
        <dbReference type="ARBA" id="ARBA00022763"/>
    </source>
</evidence>
<dbReference type="InterPro" id="IPR022572">
    <property type="entry name" value="DNA_rep/recomb_RecO_N"/>
</dbReference>
<evidence type="ECO:0000313" key="10">
    <source>
        <dbReference type="EMBL" id="EJP71804.1"/>
    </source>
</evidence>
<dbReference type="SUPFAM" id="SSF57863">
    <property type="entry name" value="ArfGap/RecO-like zinc finger"/>
    <property type="match status" value="1"/>
</dbReference>
<dbReference type="Gene3D" id="2.40.50.140">
    <property type="entry name" value="Nucleic acid-binding proteins"/>
    <property type="match status" value="1"/>
</dbReference>
<dbReference type="Pfam" id="PF02565">
    <property type="entry name" value="RecO_C"/>
    <property type="match status" value="1"/>
</dbReference>
<dbReference type="NCBIfam" id="TIGR00613">
    <property type="entry name" value="reco"/>
    <property type="match status" value="1"/>
</dbReference>
<dbReference type="GO" id="GO:0043590">
    <property type="term" value="C:bacterial nucleoid"/>
    <property type="evidence" value="ECO:0007669"/>
    <property type="project" value="TreeGrafter"/>
</dbReference>
<comment type="function">
    <text evidence="1 8">Involved in DNA repair and RecF pathway recombination.</text>
</comment>
<dbReference type="PANTHER" id="PTHR33991:SF1">
    <property type="entry name" value="DNA REPAIR PROTEIN RECO"/>
    <property type="match status" value="1"/>
</dbReference>
<dbReference type="STRING" id="1123866.NT01SARS_0282"/>
<evidence type="ECO:0000256" key="7">
    <source>
        <dbReference type="ARBA" id="ARBA00033409"/>
    </source>
</evidence>
<evidence type="ECO:0000259" key="9">
    <source>
        <dbReference type="Pfam" id="PF11967"/>
    </source>
</evidence>
<dbReference type="HAMAP" id="MF_00201">
    <property type="entry name" value="RecO"/>
    <property type="match status" value="1"/>
</dbReference>
<accession>J4KRZ3</accession>
<evidence type="ECO:0000256" key="8">
    <source>
        <dbReference type="HAMAP-Rule" id="MF_00201"/>
    </source>
</evidence>
<proteinExistence type="inferred from homology"/>
<dbReference type="InterPro" id="IPR012340">
    <property type="entry name" value="NA-bd_OB-fold"/>
</dbReference>
<dbReference type="Proteomes" id="UP000010305">
    <property type="component" value="Unassembled WGS sequence"/>
</dbReference>
<evidence type="ECO:0000256" key="6">
    <source>
        <dbReference type="ARBA" id="ARBA00023204"/>
    </source>
</evidence>
<dbReference type="PANTHER" id="PTHR33991">
    <property type="entry name" value="DNA REPAIR PROTEIN RECO"/>
    <property type="match status" value="1"/>
</dbReference>
<keyword evidence="6 8" id="KW-0234">DNA repair</keyword>
<name>J4KRZ3_9GAMM</name>
<feature type="domain" description="DNA replication/recombination mediator RecO N-terminal" evidence="9">
    <location>
        <begin position="4"/>
        <end position="77"/>
    </location>
</feature>
<dbReference type="Pfam" id="PF11967">
    <property type="entry name" value="RecO_N"/>
    <property type="match status" value="1"/>
</dbReference>
<dbReference type="Gene3D" id="1.20.1440.120">
    <property type="entry name" value="Recombination protein O, C-terminal domain"/>
    <property type="match status" value="1"/>
</dbReference>
<gene>
    <name evidence="8 10" type="primary">recO</name>
    <name evidence="10" type="ORF">NT01SARS_0282</name>
</gene>
<dbReference type="InterPro" id="IPR037278">
    <property type="entry name" value="ARFGAP/RecO"/>
</dbReference>
<evidence type="ECO:0000313" key="11">
    <source>
        <dbReference type="Proteomes" id="UP000010305"/>
    </source>
</evidence>
<organism evidence="10 11">
    <name type="scientific">SAR86 cluster bacterium SAR86A</name>
    <dbReference type="NCBI Taxonomy" id="1123866"/>
    <lineage>
        <taxon>Bacteria</taxon>
        <taxon>Pseudomonadati</taxon>
        <taxon>Pseudomonadota</taxon>
        <taxon>Gammaproteobacteria</taxon>
        <taxon>SAR86 cluster</taxon>
    </lineage>
</organism>
<dbReference type="HOGENOM" id="CLU_066645_1_0_6"/>
<protein>
    <recommendedName>
        <fullName evidence="3 8">DNA repair protein RecO</fullName>
    </recommendedName>
    <alternativeName>
        <fullName evidence="7 8">Recombination protein O</fullName>
    </alternativeName>
</protein>
<sequence>MGTMSQVNTDECFLLHQRSYGETSLISEVFTRKKGKMSLIAKGAKNPKSKFFGYLVPFCKLNVTYSGRSDLKTLTSIDRDLTNFNKTLSKKTYSLLYINELLIKLLPKDASHEELFELYENFLKDVTEEKNLEITLRHFELDLLDMLGYGLDFERDIDNNENIQEQERYSFISEKGFRKTDNADLTGEDIINIKNRNLANVPKILLKEITSKAISFCLDGVELSSRQIFRSIK</sequence>
<dbReference type="InterPro" id="IPR042242">
    <property type="entry name" value="RecO_C"/>
</dbReference>
<evidence type="ECO:0000256" key="2">
    <source>
        <dbReference type="ARBA" id="ARBA00007452"/>
    </source>
</evidence>
<dbReference type="GO" id="GO:0006310">
    <property type="term" value="P:DNA recombination"/>
    <property type="evidence" value="ECO:0007669"/>
    <property type="project" value="UniProtKB-UniRule"/>
</dbReference>
<evidence type="ECO:0000256" key="1">
    <source>
        <dbReference type="ARBA" id="ARBA00003065"/>
    </source>
</evidence>
<dbReference type="AlphaFoldDB" id="J4KRZ3"/>
<reference evidence="10 11" key="1">
    <citation type="journal article" date="2012" name="ISME J.">
        <title>Genomic insights to SAR86, an abundant and uncultivated marine bacterial lineage.</title>
        <authorList>
            <person name="Dupont C.L."/>
            <person name="Rusch D.B."/>
            <person name="Yooseph S."/>
            <person name="Lombardo M.J."/>
            <person name="Richter R.A."/>
            <person name="Valas R."/>
            <person name="Novotny M."/>
            <person name="Yee-Greenbaum J."/>
            <person name="Selengut J.D."/>
            <person name="Haft D.H."/>
            <person name="Halpern A.L."/>
            <person name="Lasken R.S."/>
            <person name="Nealson K."/>
            <person name="Friedman R."/>
            <person name="Venter J.C."/>
        </authorList>
    </citation>
    <scope>NUCLEOTIDE SEQUENCE [LARGE SCALE GENOMIC DNA]</scope>
</reference>